<feature type="domain" description="DUF1232" evidence="5">
    <location>
        <begin position="83"/>
        <end position="118"/>
    </location>
</feature>
<gene>
    <name evidence="6" type="ORF">HNQ92_000679</name>
</gene>
<dbReference type="Proteomes" id="UP000557307">
    <property type="component" value="Unassembled WGS sequence"/>
</dbReference>
<evidence type="ECO:0000313" key="7">
    <source>
        <dbReference type="Proteomes" id="UP000557307"/>
    </source>
</evidence>
<name>A0A840TRE3_9BACT</name>
<dbReference type="EMBL" id="JACHGF010000001">
    <property type="protein sequence ID" value="MBB5282558.1"/>
    <property type="molecule type" value="Genomic_DNA"/>
</dbReference>
<dbReference type="GO" id="GO:0012505">
    <property type="term" value="C:endomembrane system"/>
    <property type="evidence" value="ECO:0007669"/>
    <property type="project" value="UniProtKB-SubCell"/>
</dbReference>
<dbReference type="InterPro" id="IPR010652">
    <property type="entry name" value="DUF1232"/>
</dbReference>
<dbReference type="RefSeq" id="WP_184170890.1">
    <property type="nucleotide sequence ID" value="NZ_JACHGF010000001.1"/>
</dbReference>
<keyword evidence="7" id="KW-1185">Reference proteome</keyword>
<keyword evidence="2" id="KW-0812">Transmembrane</keyword>
<sequence length="143" mass="16237">MAENSLIARVLRSIFFRKATGRAGRYARNSSRLFTLLTQVAKKSQQLGFKESVSVFQTQVQVLIRMIRAYASGEYRGLPWKSLVSIIATLIYFVSPIDLIPDILPVVGFTDDLALVVWVFKSFSDDIEKFSAWENKRKTINIG</sequence>
<reference evidence="6 7" key="1">
    <citation type="submission" date="2020-08" db="EMBL/GenBank/DDBJ databases">
        <title>Genomic Encyclopedia of Type Strains, Phase IV (KMG-IV): sequencing the most valuable type-strain genomes for metagenomic binning, comparative biology and taxonomic classification.</title>
        <authorList>
            <person name="Goeker M."/>
        </authorList>
    </citation>
    <scope>NUCLEOTIDE SEQUENCE [LARGE SCALE GENOMIC DNA]</scope>
    <source>
        <strain evidence="6 7">DSM 105074</strain>
    </source>
</reference>
<comment type="caution">
    <text evidence="6">The sequence shown here is derived from an EMBL/GenBank/DDBJ whole genome shotgun (WGS) entry which is preliminary data.</text>
</comment>
<evidence type="ECO:0000259" key="5">
    <source>
        <dbReference type="Pfam" id="PF06803"/>
    </source>
</evidence>
<evidence type="ECO:0000313" key="6">
    <source>
        <dbReference type="EMBL" id="MBB5282558.1"/>
    </source>
</evidence>
<keyword evidence="4" id="KW-0472">Membrane</keyword>
<evidence type="ECO:0000256" key="2">
    <source>
        <dbReference type="ARBA" id="ARBA00022692"/>
    </source>
</evidence>
<organism evidence="6 7">
    <name type="scientific">Rhabdobacter roseus</name>
    <dbReference type="NCBI Taxonomy" id="1655419"/>
    <lineage>
        <taxon>Bacteria</taxon>
        <taxon>Pseudomonadati</taxon>
        <taxon>Bacteroidota</taxon>
        <taxon>Cytophagia</taxon>
        <taxon>Cytophagales</taxon>
        <taxon>Cytophagaceae</taxon>
        <taxon>Rhabdobacter</taxon>
    </lineage>
</organism>
<dbReference type="AlphaFoldDB" id="A0A840TRE3"/>
<evidence type="ECO:0000256" key="1">
    <source>
        <dbReference type="ARBA" id="ARBA00004127"/>
    </source>
</evidence>
<protein>
    <submittedName>
        <fullName evidence="6">Uncharacterized membrane protein YkvA (DUF1232 family)</fullName>
    </submittedName>
</protein>
<evidence type="ECO:0000256" key="4">
    <source>
        <dbReference type="ARBA" id="ARBA00023136"/>
    </source>
</evidence>
<keyword evidence="3" id="KW-1133">Transmembrane helix</keyword>
<dbReference type="Pfam" id="PF06803">
    <property type="entry name" value="DUF1232"/>
    <property type="match status" value="1"/>
</dbReference>
<accession>A0A840TRE3</accession>
<comment type="subcellular location">
    <subcellularLocation>
        <location evidence="1">Endomembrane system</location>
        <topology evidence="1">Multi-pass membrane protein</topology>
    </subcellularLocation>
</comment>
<proteinExistence type="predicted"/>
<evidence type="ECO:0000256" key="3">
    <source>
        <dbReference type="ARBA" id="ARBA00022989"/>
    </source>
</evidence>